<dbReference type="Proteomes" id="UP000233551">
    <property type="component" value="Unassembled WGS sequence"/>
</dbReference>
<name>A0A2I0HZU4_PUNGR</name>
<dbReference type="EMBL" id="PGOL01004508">
    <property type="protein sequence ID" value="PKI37239.1"/>
    <property type="molecule type" value="Genomic_DNA"/>
</dbReference>
<proteinExistence type="predicted"/>
<reference evidence="2 3" key="1">
    <citation type="submission" date="2017-11" db="EMBL/GenBank/DDBJ databases">
        <title>De-novo sequencing of pomegranate (Punica granatum L.) genome.</title>
        <authorList>
            <person name="Akparov Z."/>
            <person name="Amiraslanov A."/>
            <person name="Hajiyeva S."/>
            <person name="Abbasov M."/>
            <person name="Kaur K."/>
            <person name="Hamwieh A."/>
            <person name="Solovyev V."/>
            <person name="Salamov A."/>
            <person name="Braich B."/>
            <person name="Kosarev P."/>
            <person name="Mahmoud A."/>
            <person name="Hajiyev E."/>
            <person name="Babayeva S."/>
            <person name="Izzatullayeva V."/>
            <person name="Mammadov A."/>
            <person name="Mammadov A."/>
            <person name="Sharifova S."/>
            <person name="Ojaghi J."/>
            <person name="Eynullazada K."/>
            <person name="Bayramov B."/>
            <person name="Abdulazimova A."/>
            <person name="Shahmuradov I."/>
        </authorList>
    </citation>
    <scope>NUCLEOTIDE SEQUENCE [LARGE SCALE GENOMIC DNA]</scope>
    <source>
        <strain evidence="3">cv. AG2017</strain>
        <tissue evidence="2">Leaf</tissue>
    </source>
</reference>
<feature type="compositionally biased region" description="Basic and acidic residues" evidence="1">
    <location>
        <begin position="112"/>
        <end position="129"/>
    </location>
</feature>
<dbReference type="AlphaFoldDB" id="A0A2I0HZU4"/>
<protein>
    <submittedName>
        <fullName evidence="2">Uncharacterized protein</fullName>
    </submittedName>
</protein>
<evidence type="ECO:0000313" key="2">
    <source>
        <dbReference type="EMBL" id="PKI37239.1"/>
    </source>
</evidence>
<feature type="compositionally biased region" description="Basic and acidic residues" evidence="1">
    <location>
        <begin position="1"/>
        <end position="18"/>
    </location>
</feature>
<evidence type="ECO:0000313" key="3">
    <source>
        <dbReference type="Proteomes" id="UP000233551"/>
    </source>
</evidence>
<feature type="compositionally biased region" description="Basic and acidic residues" evidence="1">
    <location>
        <begin position="139"/>
        <end position="148"/>
    </location>
</feature>
<feature type="region of interest" description="Disordered" evidence="1">
    <location>
        <begin position="1"/>
        <end position="43"/>
    </location>
</feature>
<sequence>MGRAREEGNAGGDDDGRRGGFRQTRVAISTLGRRGDGAGGSGEHRLGYAVLGGASRGSGRLGIEEIFGIRRGGSRGVFFRGVSRVRFREEFRRDREIPSVFGGPRVGSPGRAKRESERSQFQRDRDREGEIAVEGTCRGSERDGDANEPRPANPAFATNLMSLTRFQEELHDAEFMFALVGREVVEEGVMS</sequence>
<organism evidence="2 3">
    <name type="scientific">Punica granatum</name>
    <name type="common">Pomegranate</name>
    <dbReference type="NCBI Taxonomy" id="22663"/>
    <lineage>
        <taxon>Eukaryota</taxon>
        <taxon>Viridiplantae</taxon>
        <taxon>Streptophyta</taxon>
        <taxon>Embryophyta</taxon>
        <taxon>Tracheophyta</taxon>
        <taxon>Spermatophyta</taxon>
        <taxon>Magnoliopsida</taxon>
        <taxon>eudicotyledons</taxon>
        <taxon>Gunneridae</taxon>
        <taxon>Pentapetalae</taxon>
        <taxon>rosids</taxon>
        <taxon>malvids</taxon>
        <taxon>Myrtales</taxon>
        <taxon>Lythraceae</taxon>
        <taxon>Punica</taxon>
    </lineage>
</organism>
<feature type="non-terminal residue" evidence="2">
    <location>
        <position position="191"/>
    </location>
</feature>
<comment type="caution">
    <text evidence="2">The sequence shown here is derived from an EMBL/GenBank/DDBJ whole genome shotgun (WGS) entry which is preliminary data.</text>
</comment>
<feature type="region of interest" description="Disordered" evidence="1">
    <location>
        <begin position="98"/>
        <end position="129"/>
    </location>
</feature>
<accession>A0A2I0HZU4</accession>
<feature type="region of interest" description="Disordered" evidence="1">
    <location>
        <begin position="136"/>
        <end position="155"/>
    </location>
</feature>
<keyword evidence="3" id="KW-1185">Reference proteome</keyword>
<gene>
    <name evidence="2" type="ORF">CRG98_042366</name>
</gene>
<evidence type="ECO:0000256" key="1">
    <source>
        <dbReference type="SAM" id="MobiDB-lite"/>
    </source>
</evidence>